<reference evidence="1 2" key="1">
    <citation type="journal article" date="2016" name="Genome Biol. Evol.">
        <title>Draft genome sequence of an aflatoxigenic Aspergillus species, A. bombycis.</title>
        <authorList>
            <person name="Moore G.G."/>
            <person name="Mack B.M."/>
            <person name="Beltz S.B."/>
            <person name="Gilbert M.K."/>
        </authorList>
    </citation>
    <scope>NUCLEOTIDE SEQUENCE [LARGE SCALE GENOMIC DNA]</scope>
    <source>
        <strain evidence="2">NRRL 26010</strain>
    </source>
</reference>
<protein>
    <submittedName>
        <fullName evidence="1">Uncharacterized protein</fullName>
    </submittedName>
</protein>
<dbReference type="AlphaFoldDB" id="A0A1F8AC71"/>
<accession>A0A1F8AC71</accession>
<name>A0A1F8AC71_9EURO</name>
<dbReference type="RefSeq" id="XP_022392645.1">
    <property type="nucleotide sequence ID" value="XM_022530248.1"/>
</dbReference>
<keyword evidence="2" id="KW-1185">Reference proteome</keyword>
<organism evidence="1 2">
    <name type="scientific">Aspergillus bombycis</name>
    <dbReference type="NCBI Taxonomy" id="109264"/>
    <lineage>
        <taxon>Eukaryota</taxon>
        <taxon>Fungi</taxon>
        <taxon>Dikarya</taxon>
        <taxon>Ascomycota</taxon>
        <taxon>Pezizomycotina</taxon>
        <taxon>Eurotiomycetes</taxon>
        <taxon>Eurotiomycetidae</taxon>
        <taxon>Eurotiales</taxon>
        <taxon>Aspergillaceae</taxon>
        <taxon>Aspergillus</taxon>
    </lineage>
</organism>
<dbReference type="EMBL" id="LYCR01000012">
    <property type="protein sequence ID" value="OGM48928.1"/>
    <property type="molecule type" value="Genomic_DNA"/>
</dbReference>
<dbReference type="Proteomes" id="UP000179179">
    <property type="component" value="Unassembled WGS sequence"/>
</dbReference>
<gene>
    <name evidence="1" type="ORF">ABOM_003118</name>
</gene>
<evidence type="ECO:0000313" key="2">
    <source>
        <dbReference type="Proteomes" id="UP000179179"/>
    </source>
</evidence>
<dbReference type="GeneID" id="34446508"/>
<proteinExistence type="predicted"/>
<sequence>MFRYSGPVREGWVVPERPENFDTLSKEKRRMIDKNLESETIYKYYKAQVYKRAPSHWSVLHDLLIPILRKPVWLDQLPCPIEFTDEEHELYSKEEDNIDGVGRMLALFRDQGVLPVDGMVDPEDYETAMENSRRFKDIFIGLAKDEAERELYKRLWPYQM</sequence>
<dbReference type="OrthoDB" id="2831558at2759"/>
<evidence type="ECO:0000313" key="1">
    <source>
        <dbReference type="EMBL" id="OGM48928.1"/>
    </source>
</evidence>
<comment type="caution">
    <text evidence="1">The sequence shown here is derived from an EMBL/GenBank/DDBJ whole genome shotgun (WGS) entry which is preliminary data.</text>
</comment>